<sequence>MDVLYILIPLALLLAALIIVVFFWAIKSGQFEDLEGPAWEILMDDDKQRITQDKSSGLADDPLINNKSMIDHDNKTAQQKK</sequence>
<evidence type="ECO:0000313" key="3">
    <source>
        <dbReference type="EMBL" id="VAW72095.1"/>
    </source>
</evidence>
<feature type="transmembrane region" description="Helical" evidence="2">
    <location>
        <begin position="6"/>
        <end position="26"/>
    </location>
</feature>
<proteinExistence type="predicted"/>
<dbReference type="InterPro" id="IPR004714">
    <property type="entry name" value="Cyt_oxidase_maturation_cbb3"/>
</dbReference>
<dbReference type="PANTHER" id="PTHR41532:SF1">
    <property type="entry name" value="FIXS PROTEIN"/>
    <property type="match status" value="1"/>
</dbReference>
<accession>A0A3B0XUU0</accession>
<name>A0A3B0XUU0_9ZZZZ</name>
<organism evidence="3">
    <name type="scientific">hydrothermal vent metagenome</name>
    <dbReference type="NCBI Taxonomy" id="652676"/>
    <lineage>
        <taxon>unclassified sequences</taxon>
        <taxon>metagenomes</taxon>
        <taxon>ecological metagenomes</taxon>
    </lineage>
</organism>
<dbReference type="NCBIfam" id="TIGR00847">
    <property type="entry name" value="ccoS"/>
    <property type="match status" value="1"/>
</dbReference>
<gene>
    <name evidence="3" type="ORF">MNBD_GAMMA12-3050</name>
</gene>
<reference evidence="3" key="1">
    <citation type="submission" date="2018-06" db="EMBL/GenBank/DDBJ databases">
        <authorList>
            <person name="Zhirakovskaya E."/>
        </authorList>
    </citation>
    <scope>NUCLEOTIDE SEQUENCE</scope>
</reference>
<dbReference type="Pfam" id="PF03597">
    <property type="entry name" value="FixS"/>
    <property type="match status" value="1"/>
</dbReference>
<feature type="region of interest" description="Disordered" evidence="1">
    <location>
        <begin position="53"/>
        <end position="81"/>
    </location>
</feature>
<dbReference type="EMBL" id="UOFL01000034">
    <property type="protein sequence ID" value="VAW72095.1"/>
    <property type="molecule type" value="Genomic_DNA"/>
</dbReference>
<evidence type="ECO:0008006" key="4">
    <source>
        <dbReference type="Google" id="ProtNLM"/>
    </source>
</evidence>
<evidence type="ECO:0000256" key="1">
    <source>
        <dbReference type="SAM" id="MobiDB-lite"/>
    </source>
</evidence>
<protein>
    <recommendedName>
        <fullName evidence="4">Type cbb3 cytochrome oxidase biogenesis protein CcoS, involved in heme b insertion</fullName>
    </recommendedName>
</protein>
<keyword evidence="2" id="KW-1133">Transmembrane helix</keyword>
<keyword evidence="2" id="KW-0472">Membrane</keyword>
<keyword evidence="2" id="KW-0812">Transmembrane</keyword>
<dbReference type="AlphaFoldDB" id="A0A3B0XUU0"/>
<dbReference type="PANTHER" id="PTHR41532">
    <property type="entry name" value="FIXS PROTEIN"/>
    <property type="match status" value="1"/>
</dbReference>
<evidence type="ECO:0000256" key="2">
    <source>
        <dbReference type="SAM" id="Phobius"/>
    </source>
</evidence>